<comment type="caution">
    <text evidence="6">The sequence shown here is derived from an EMBL/GenBank/DDBJ whole genome shotgun (WGS) entry which is preliminary data.</text>
</comment>
<dbReference type="PANTHER" id="PTHR36985">
    <property type="entry name" value="TRANSLOCATION AND ASSEMBLY MODULE SUBUNIT TAMB"/>
    <property type="match status" value="1"/>
</dbReference>
<reference evidence="6 7" key="1">
    <citation type="submission" date="2019-03" db="EMBL/GenBank/DDBJ databases">
        <title>Genomic Encyclopedia of Type Strains, Phase IV (KMG-IV): sequencing the most valuable type-strain genomes for metagenomic binning, comparative biology and taxonomic classification.</title>
        <authorList>
            <person name="Goeker M."/>
        </authorList>
    </citation>
    <scope>NUCLEOTIDE SEQUENCE [LARGE SCALE GENOMIC DNA]</scope>
    <source>
        <strain evidence="6 7">DSM 21944</strain>
    </source>
</reference>
<dbReference type="PANTHER" id="PTHR36985:SF1">
    <property type="entry name" value="TRANSLOCATION AND ASSEMBLY MODULE SUBUNIT TAMB"/>
    <property type="match status" value="1"/>
</dbReference>
<comment type="subcellular location">
    <subcellularLocation>
        <location evidence="1">Membrane</location>
        <topology evidence="1">Single-pass membrane protein</topology>
    </subcellularLocation>
</comment>
<evidence type="ECO:0000256" key="2">
    <source>
        <dbReference type="ARBA" id="ARBA00022692"/>
    </source>
</evidence>
<dbReference type="GO" id="GO:0005886">
    <property type="term" value="C:plasma membrane"/>
    <property type="evidence" value="ECO:0007669"/>
    <property type="project" value="InterPro"/>
</dbReference>
<gene>
    <name evidence="6" type="ORF">EDC25_10483</name>
</gene>
<keyword evidence="3" id="KW-1133">Transmembrane helix</keyword>
<sequence length="1261" mass="133746">MRRGVRYALWGLASLLVLVVLVVAWLGGSQSGLRFALGQVRGLLSDRLDVGSAEGSLLGGMRLRDIRYYDPLVGDYRLALVEVAPRSRRLFSGELFLAGVTVEGVDITLAPPSDDTPAADDPFRLPPLHAPLAMQVESLEVRNVAVRQHDGTPVVDIESIDGAARWAGARLAVQQFDVRLQEGELGMTADIDTAADWAGDARVAFNLQWPDQPEPLAGVAQLQGPQDTPTIHLALAQPSAATLDLDWPAGLESRWRLSARSDGFDLDRLLADAPFRRIALSIEGEGDLHTAALDGSVRLDDYGVVLEALSLRRESPRVVLERLALGEADGSGRIDASGEIDLSGDTPVGRIAADWHGINPPLQAPFDQLAASGHVSASGTPSQLRARIDAVAQVNAQQVRLDAQLEGDPQRELRVAPFTLVTGNGQLDGEARLLLADGLGWDATLRAQQFDPGLLLADWPGQVDLDATSTGHVPAGDRDAMRANVEITRLGGQLRQRRLAGGGRLELADRESARTDLDLRLGDNRLRIEGRVGSTMDARLRADLPDPAAFLPDASGHVDADLTAQGSWPTLAIAGRINGEDVAFADVHVAGLSLDMDARSDFSGDNRLRVQATGLQLAGQHFDTLDLAAGGNEADNRMTLETDSAQGQLRLAVAGAWSRADSRWAGRIDTLELASPQLPEPLSLRDSSALQLSAQAVALERACLHGADTHVCLDGDWNAGSGGAIGFELARLPTAWLVALSGDDTLQASGELGGRGRLLIDADNHITGQVRVEGTPGRIAFVEAERSDERQPDLLAWTRLEGQVELAGDQRSVDATLELSPSGLLRVVAVTAPGDDGRDTLAGHVDVDVPDLSMLALLTPELVNPVGGVRGRIALGGTLDAPETRGNIELAGFGAEIPSAGLRVRDSNVKVVAGADGRLDIEGDVRTGDDGNLRIGGWVGPFAGERIAMEITLTGEQVLAADIPAARVFVSPDLRIVNNARGLRVLGKVAIPQAMIRPELLEGGASPPSPDVHIANQDDVDVATTGLPVFANVEVTLGDRVRIEGYGLKGSLGGKLDIRERPDSDTRALGEITVAGTYQAYGQDLDIERGRLLFSGPVGNPGLDIRAIRRIDAVTAGLQVTGYAQRPILEVYSVPAMDQAEALSYLVLGRPLRQATSSEDQSALGTAATAVSTAGGDLLAKSLGARLGLDEVGVGTSRELGAGALTVGKYLSPRLYLGYGRSLFDGGQLMTLRYRLTERFELEAQSGTRDNKAGINYRLER</sequence>
<keyword evidence="2" id="KW-0812">Transmembrane</keyword>
<evidence type="ECO:0000259" key="5">
    <source>
        <dbReference type="Pfam" id="PF04357"/>
    </source>
</evidence>
<dbReference type="InterPro" id="IPR007452">
    <property type="entry name" value="TamB_C"/>
</dbReference>
<dbReference type="GO" id="GO:0009306">
    <property type="term" value="P:protein secretion"/>
    <property type="evidence" value="ECO:0007669"/>
    <property type="project" value="InterPro"/>
</dbReference>
<organism evidence="6 7">
    <name type="scientific">Pseudofulvimonas gallinarii</name>
    <dbReference type="NCBI Taxonomy" id="634155"/>
    <lineage>
        <taxon>Bacteria</taxon>
        <taxon>Pseudomonadati</taxon>
        <taxon>Pseudomonadota</taxon>
        <taxon>Gammaproteobacteria</taxon>
        <taxon>Lysobacterales</taxon>
        <taxon>Rhodanobacteraceae</taxon>
        <taxon>Pseudofulvimonas</taxon>
    </lineage>
</organism>
<dbReference type="GO" id="GO:0097347">
    <property type="term" value="C:TAM protein secretion complex"/>
    <property type="evidence" value="ECO:0007669"/>
    <property type="project" value="TreeGrafter"/>
</dbReference>
<keyword evidence="4" id="KW-0472">Membrane</keyword>
<evidence type="ECO:0000256" key="3">
    <source>
        <dbReference type="ARBA" id="ARBA00022989"/>
    </source>
</evidence>
<accession>A0A4R3LIX1</accession>
<keyword evidence="7" id="KW-1185">Reference proteome</keyword>
<evidence type="ECO:0000256" key="4">
    <source>
        <dbReference type="ARBA" id="ARBA00023136"/>
    </source>
</evidence>
<name>A0A4R3LIX1_9GAMM</name>
<proteinExistence type="predicted"/>
<protein>
    <submittedName>
        <fullName evidence="6">Autotransporter secretion inner membrane protein TamB</fullName>
    </submittedName>
</protein>
<dbReference type="OrthoDB" id="5555605at2"/>
<dbReference type="Proteomes" id="UP000294599">
    <property type="component" value="Unassembled WGS sequence"/>
</dbReference>
<dbReference type="AlphaFoldDB" id="A0A4R3LIX1"/>
<dbReference type="RefSeq" id="WP_132577261.1">
    <property type="nucleotide sequence ID" value="NZ_JBHLWF010000088.1"/>
</dbReference>
<evidence type="ECO:0000256" key="1">
    <source>
        <dbReference type="ARBA" id="ARBA00004167"/>
    </source>
</evidence>
<evidence type="ECO:0000313" key="7">
    <source>
        <dbReference type="Proteomes" id="UP000294599"/>
    </source>
</evidence>
<feature type="domain" description="Translocation and assembly module TamB C-terminal" evidence="5">
    <location>
        <begin position="927"/>
        <end position="1260"/>
    </location>
</feature>
<dbReference type="EMBL" id="SMAF01000004">
    <property type="protein sequence ID" value="TCT00093.1"/>
    <property type="molecule type" value="Genomic_DNA"/>
</dbReference>
<evidence type="ECO:0000313" key="6">
    <source>
        <dbReference type="EMBL" id="TCT00093.1"/>
    </source>
</evidence>
<dbReference type="Pfam" id="PF04357">
    <property type="entry name" value="TamB"/>
    <property type="match status" value="1"/>
</dbReference>